<evidence type="ECO:0000313" key="3">
    <source>
        <dbReference type="Proteomes" id="UP001595997"/>
    </source>
</evidence>
<organism evidence="2 3">
    <name type="scientific">Streptomyces ovatisporus</name>
    <dbReference type="NCBI Taxonomy" id="1128682"/>
    <lineage>
        <taxon>Bacteria</taxon>
        <taxon>Bacillati</taxon>
        <taxon>Actinomycetota</taxon>
        <taxon>Actinomycetes</taxon>
        <taxon>Kitasatosporales</taxon>
        <taxon>Streptomycetaceae</taxon>
        <taxon>Streptomyces</taxon>
    </lineage>
</organism>
<feature type="compositionally biased region" description="Basic and acidic residues" evidence="1">
    <location>
        <begin position="1"/>
        <end position="15"/>
    </location>
</feature>
<gene>
    <name evidence="2" type="ORF">ACFPA8_27485</name>
</gene>
<keyword evidence="3" id="KW-1185">Reference proteome</keyword>
<proteinExistence type="predicted"/>
<evidence type="ECO:0000256" key="1">
    <source>
        <dbReference type="SAM" id="MobiDB-lite"/>
    </source>
</evidence>
<accession>A0ABV9ADD6</accession>
<dbReference type="EMBL" id="JBHSFH010000021">
    <property type="protein sequence ID" value="MFC4497879.1"/>
    <property type="molecule type" value="Genomic_DNA"/>
</dbReference>
<reference evidence="3" key="1">
    <citation type="journal article" date="2019" name="Int. J. Syst. Evol. Microbiol.">
        <title>The Global Catalogue of Microorganisms (GCM) 10K type strain sequencing project: providing services to taxonomists for standard genome sequencing and annotation.</title>
        <authorList>
            <consortium name="The Broad Institute Genomics Platform"/>
            <consortium name="The Broad Institute Genome Sequencing Center for Infectious Disease"/>
            <person name="Wu L."/>
            <person name="Ma J."/>
        </authorList>
    </citation>
    <scope>NUCLEOTIDE SEQUENCE [LARGE SCALE GENOMIC DNA]</scope>
    <source>
        <strain evidence="3">CGMCC 4.7357</strain>
    </source>
</reference>
<protein>
    <submittedName>
        <fullName evidence="2">Uncharacterized protein</fullName>
    </submittedName>
</protein>
<dbReference type="RefSeq" id="WP_386452905.1">
    <property type="nucleotide sequence ID" value="NZ_JBHSFH010000021.1"/>
</dbReference>
<comment type="caution">
    <text evidence="2">The sequence shown here is derived from an EMBL/GenBank/DDBJ whole genome shotgun (WGS) entry which is preliminary data.</text>
</comment>
<evidence type="ECO:0000313" key="2">
    <source>
        <dbReference type="EMBL" id="MFC4497879.1"/>
    </source>
</evidence>
<name>A0ABV9ADD6_9ACTN</name>
<sequence length="103" mass="11529">MTPPETKEQREERMARAAAGRRSTEQRPTPGRLASRSRPVRTTVDLTPSLHRRLKHWAGDAADALDVPDVPTAEVIRALIHLLITDDALNDATLKALRERMKS</sequence>
<feature type="region of interest" description="Disordered" evidence="1">
    <location>
        <begin position="1"/>
        <end position="42"/>
    </location>
</feature>
<dbReference type="Proteomes" id="UP001595997">
    <property type="component" value="Unassembled WGS sequence"/>
</dbReference>